<name>A0AAN9EGK0_CROPI</name>
<dbReference type="Gene3D" id="3.90.1320.10">
    <property type="entry name" value="Outer-capsid protein sigma 3, large lobe"/>
    <property type="match status" value="1"/>
</dbReference>
<dbReference type="InterPro" id="IPR053168">
    <property type="entry name" value="Glutamic_endopeptidase"/>
</dbReference>
<evidence type="ECO:0000259" key="2">
    <source>
        <dbReference type="PROSITE" id="PS52045"/>
    </source>
</evidence>
<feature type="domain" description="Neprosin PEP catalytic" evidence="2">
    <location>
        <begin position="142"/>
        <end position="396"/>
    </location>
</feature>
<proteinExistence type="predicted"/>
<dbReference type="Proteomes" id="UP001372338">
    <property type="component" value="Unassembled WGS sequence"/>
</dbReference>
<comment type="caution">
    <text evidence="3">The sequence shown here is derived from an EMBL/GenBank/DDBJ whole genome shotgun (WGS) entry which is preliminary data.</text>
</comment>
<dbReference type="InterPro" id="IPR025521">
    <property type="entry name" value="Neprosin_propep"/>
</dbReference>
<dbReference type="Pfam" id="PF14365">
    <property type="entry name" value="Neprosin_AP"/>
    <property type="match status" value="1"/>
</dbReference>
<accession>A0AAN9EGK0</accession>
<organism evidence="3 4">
    <name type="scientific">Crotalaria pallida</name>
    <name type="common">Smooth rattlebox</name>
    <name type="synonym">Crotalaria striata</name>
    <dbReference type="NCBI Taxonomy" id="3830"/>
    <lineage>
        <taxon>Eukaryota</taxon>
        <taxon>Viridiplantae</taxon>
        <taxon>Streptophyta</taxon>
        <taxon>Embryophyta</taxon>
        <taxon>Tracheophyta</taxon>
        <taxon>Spermatophyta</taxon>
        <taxon>Magnoliopsida</taxon>
        <taxon>eudicotyledons</taxon>
        <taxon>Gunneridae</taxon>
        <taxon>Pentapetalae</taxon>
        <taxon>rosids</taxon>
        <taxon>fabids</taxon>
        <taxon>Fabales</taxon>
        <taxon>Fabaceae</taxon>
        <taxon>Papilionoideae</taxon>
        <taxon>50 kb inversion clade</taxon>
        <taxon>genistoids sensu lato</taxon>
        <taxon>core genistoids</taxon>
        <taxon>Crotalarieae</taxon>
        <taxon>Crotalaria</taxon>
    </lineage>
</organism>
<gene>
    <name evidence="3" type="ORF">RIF29_30563</name>
</gene>
<keyword evidence="1" id="KW-0732">Signal</keyword>
<dbReference type="PANTHER" id="PTHR31589">
    <property type="entry name" value="PROTEIN, PUTATIVE (DUF239)-RELATED-RELATED"/>
    <property type="match status" value="1"/>
</dbReference>
<keyword evidence="4" id="KW-1185">Reference proteome</keyword>
<dbReference type="EMBL" id="JAYWIO010000006">
    <property type="protein sequence ID" value="KAK7256947.1"/>
    <property type="molecule type" value="Genomic_DNA"/>
</dbReference>
<evidence type="ECO:0000313" key="4">
    <source>
        <dbReference type="Proteomes" id="UP001372338"/>
    </source>
</evidence>
<dbReference type="PANTHER" id="PTHR31589:SF223">
    <property type="entry name" value="PROTEIN, PUTATIVE (DUF239)-RELATED"/>
    <property type="match status" value="1"/>
</dbReference>
<dbReference type="AlphaFoldDB" id="A0AAN9EGK0"/>
<evidence type="ECO:0000313" key="3">
    <source>
        <dbReference type="EMBL" id="KAK7256947.1"/>
    </source>
</evidence>
<protein>
    <recommendedName>
        <fullName evidence="2">Neprosin PEP catalytic domain-containing protein</fullName>
    </recommendedName>
</protein>
<dbReference type="Pfam" id="PF03080">
    <property type="entry name" value="Neprosin"/>
    <property type="match status" value="1"/>
</dbReference>
<reference evidence="3 4" key="1">
    <citation type="submission" date="2024-01" db="EMBL/GenBank/DDBJ databases">
        <title>The genomes of 5 underutilized Papilionoideae crops provide insights into root nodulation and disease resistanc.</title>
        <authorList>
            <person name="Yuan L."/>
        </authorList>
    </citation>
    <scope>NUCLEOTIDE SEQUENCE [LARGE SCALE GENOMIC DNA]</scope>
    <source>
        <strain evidence="3">ZHUSHIDOU_FW_LH</strain>
        <tissue evidence="3">Leaf</tissue>
    </source>
</reference>
<dbReference type="PROSITE" id="PS52045">
    <property type="entry name" value="NEPROSIN_PEP_CD"/>
    <property type="match status" value="1"/>
</dbReference>
<dbReference type="InterPro" id="IPR004314">
    <property type="entry name" value="Neprosin"/>
</dbReference>
<feature type="signal peptide" evidence="1">
    <location>
        <begin position="1"/>
        <end position="18"/>
    </location>
</feature>
<sequence length="397" mass="43874">MIINILLISLSLCLVTNNYIVDGRMASISQGENLELEKQLKLINKPPTKTIQTSFGHIVDCIDINKQLAFDNPLLKNHKIQLQPSFQVARTTINEGQRSARLSSSIGIEKVSCPRGTVPARRRKKDDLIHAKQLSKITGMLTKDIPGSYGAAVKLNPGGTYYGIKGIIDTYNPIVASKEQMTGAFIYLSNGPPDVANSIITGWQDTDEVYPEIHGDIKTHFFIAWADKNTSAGCYNLQCPGFVQTDKSIYIDSPVINTSTYDGPQFDISLSIYLDPTTNNWWVRLQETDLGYFPAALFSDMSSANEGGWYGKTMTVVGNPSPPMGSGHLPDNNIRHSCYIRQMAFQDQSRGDIGPEFQLVSIYRDNPSCYDVQYDGYEDKSLGYAMLFGGPGGYCGN</sequence>
<evidence type="ECO:0000256" key="1">
    <source>
        <dbReference type="SAM" id="SignalP"/>
    </source>
</evidence>
<feature type="chain" id="PRO_5042893131" description="Neprosin PEP catalytic domain-containing protein" evidence="1">
    <location>
        <begin position="19"/>
        <end position="397"/>
    </location>
</feature>